<accession>V5EFX6</accession>
<organism evidence="6 7">
    <name type="scientific">Kalmanozyma brasiliensis (strain GHG001)</name>
    <name type="common">Yeast</name>
    <name type="synonym">Pseudozyma brasiliensis</name>
    <dbReference type="NCBI Taxonomy" id="1365824"/>
    <lineage>
        <taxon>Eukaryota</taxon>
        <taxon>Fungi</taxon>
        <taxon>Dikarya</taxon>
        <taxon>Basidiomycota</taxon>
        <taxon>Ustilaginomycotina</taxon>
        <taxon>Ustilaginomycetes</taxon>
        <taxon>Ustilaginales</taxon>
        <taxon>Ustilaginaceae</taxon>
        <taxon>Kalmanozyma</taxon>
    </lineage>
</organism>
<proteinExistence type="inferred from homology"/>
<dbReference type="STRING" id="1365824.V5EFX6"/>
<dbReference type="InterPro" id="IPR036928">
    <property type="entry name" value="AS_sf"/>
</dbReference>
<dbReference type="SUPFAM" id="SSF75304">
    <property type="entry name" value="Amidase signature (AS) enzymes"/>
    <property type="match status" value="1"/>
</dbReference>
<dbReference type="PROSITE" id="PS00571">
    <property type="entry name" value="AMIDASES"/>
    <property type="match status" value="1"/>
</dbReference>
<dbReference type="AlphaFoldDB" id="V5EFX6"/>
<feature type="domain" description="Amidase" evidence="5">
    <location>
        <begin position="102"/>
        <end position="177"/>
    </location>
</feature>
<dbReference type="GO" id="GO:0004040">
    <property type="term" value="F:amidase activity"/>
    <property type="evidence" value="ECO:0007669"/>
    <property type="project" value="UniProtKB-EC"/>
</dbReference>
<feature type="domain" description="Amidase" evidence="5">
    <location>
        <begin position="215"/>
        <end position="635"/>
    </location>
</feature>
<sequence>MSVSSKYEGCSSWQEIAAKHRETIRLPTGTVSDDYALGEWSRKANQNDVSPSNSKPGPSLASLLQHESTKRIWSSSLDDVLQDLDATGICGLTRSGKVSVQDVTRHFLSRASIVHQATNCLSHFFPDEAMHRAKQLDNKRSQLEKEGRLDELGHLFGLPMSIKGHMNYNKHGSQRGFVFDVLPDPANHPLLQRNLTPKQLQLLVSTQGGFVSENPVNSSIAALLLQNDAVIIGKTTMPQGVMHLDTTNNLYGQTLNPHNLALSPGGSSGGESALVAGGGSALGVGSDIGGSIRQPCGVSGLYGLRPTTQRLPYGGVRSTMPGAEGVGSSLGPMATSLRDVELFMSSLLNEQTRPWEFDHTVIPTPWRKVDSLLSSPRDKPIIVGVMMEDGVVRPTAPVRRALSQWVDKLRTASSASGTSLPRIELRRWDPRDLHRRAWDLIRQLYYMDSGKMFHLLAKATGEPLLPLTQFILSEPFVRSPTADLEADAAGEPTNRKLDEMSYLESCAVIRAREAFRKEFLKHWNDLELDCLLCPVMCNVAPRPATIKYWGYTSVFNLVDYPGVVFPSGLKADSKLDEQFESAPTDGEFGYEARSGWCSEQDRENAQEYEEHQEVFDGAPVGLQLIGRRYKDEELLKHAELLQHLCGSNSD</sequence>
<dbReference type="HOGENOM" id="CLU_009600_9_2_1"/>
<dbReference type="GeneID" id="27416576"/>
<protein>
    <recommendedName>
        <fullName evidence="3">amidase</fullName>
        <ecNumber evidence="3">3.5.1.4</ecNumber>
    </recommendedName>
</protein>
<dbReference type="Pfam" id="PF01425">
    <property type="entry name" value="Amidase"/>
    <property type="match status" value="2"/>
</dbReference>
<dbReference type="PANTHER" id="PTHR46072:SF4">
    <property type="entry name" value="AMIDASE C550.07-RELATED"/>
    <property type="match status" value="1"/>
</dbReference>
<dbReference type="Gene3D" id="3.90.1300.10">
    <property type="entry name" value="Amidase signature (AS) domain"/>
    <property type="match status" value="1"/>
</dbReference>
<dbReference type="eggNOG" id="KOG1212">
    <property type="taxonomic scope" value="Eukaryota"/>
</dbReference>
<dbReference type="PANTHER" id="PTHR46072">
    <property type="entry name" value="AMIDASE-RELATED-RELATED"/>
    <property type="match status" value="1"/>
</dbReference>
<dbReference type="EMBL" id="KI545852">
    <property type="protein sequence ID" value="EST09446.1"/>
    <property type="molecule type" value="Genomic_DNA"/>
</dbReference>
<evidence type="ECO:0000256" key="1">
    <source>
        <dbReference type="ARBA" id="ARBA00001311"/>
    </source>
</evidence>
<evidence type="ECO:0000256" key="2">
    <source>
        <dbReference type="ARBA" id="ARBA00009199"/>
    </source>
</evidence>
<comment type="similarity">
    <text evidence="2">Belongs to the amidase family.</text>
</comment>
<comment type="catalytic activity">
    <reaction evidence="1">
        <text>a monocarboxylic acid amide + H2O = a monocarboxylate + NH4(+)</text>
        <dbReference type="Rhea" id="RHEA:12020"/>
        <dbReference type="ChEBI" id="CHEBI:15377"/>
        <dbReference type="ChEBI" id="CHEBI:28938"/>
        <dbReference type="ChEBI" id="CHEBI:35757"/>
        <dbReference type="ChEBI" id="CHEBI:83628"/>
        <dbReference type="EC" id="3.5.1.4"/>
    </reaction>
</comment>
<gene>
    <name evidence="6" type="ORF">PSEUBRA_SCAF10g05410</name>
</gene>
<keyword evidence="4" id="KW-0378">Hydrolase</keyword>
<dbReference type="OrthoDB" id="6428749at2759"/>
<reference evidence="7" key="1">
    <citation type="journal article" date="2013" name="Genome Announc.">
        <title>Draft genome sequence of Pseudozyma brasiliensis sp. nov. strain GHG001, a high producer of endo-1,4-xylanase isolated from an insect pest of sugarcane.</title>
        <authorList>
            <person name="Oliveira J.V.D.C."/>
            <person name="dos Santos R.A.C."/>
            <person name="Borges T.A."/>
            <person name="Riano-Pachon D.M."/>
            <person name="Goldman G.H."/>
        </authorList>
    </citation>
    <scope>NUCLEOTIDE SEQUENCE [LARGE SCALE GENOMIC DNA]</scope>
    <source>
        <strain evidence="7">GHG001</strain>
    </source>
</reference>
<keyword evidence="7" id="KW-1185">Reference proteome</keyword>
<dbReference type="EC" id="3.5.1.4" evidence="3"/>
<evidence type="ECO:0000256" key="3">
    <source>
        <dbReference type="ARBA" id="ARBA00012922"/>
    </source>
</evidence>
<evidence type="ECO:0000259" key="5">
    <source>
        <dbReference type="Pfam" id="PF01425"/>
    </source>
</evidence>
<dbReference type="RefSeq" id="XP_016294435.1">
    <property type="nucleotide sequence ID" value="XM_016433980.1"/>
</dbReference>
<name>V5EFX6_KALBG</name>
<evidence type="ECO:0000313" key="6">
    <source>
        <dbReference type="EMBL" id="EST09446.1"/>
    </source>
</evidence>
<evidence type="ECO:0000313" key="7">
    <source>
        <dbReference type="Proteomes" id="UP000019377"/>
    </source>
</evidence>
<dbReference type="OMA" id="AYKHDEA"/>
<dbReference type="InterPro" id="IPR023631">
    <property type="entry name" value="Amidase_dom"/>
</dbReference>
<evidence type="ECO:0000256" key="4">
    <source>
        <dbReference type="ARBA" id="ARBA00022801"/>
    </source>
</evidence>
<dbReference type="InterPro" id="IPR020556">
    <property type="entry name" value="Amidase_CS"/>
</dbReference>
<dbReference type="Proteomes" id="UP000019377">
    <property type="component" value="Unassembled WGS sequence"/>
</dbReference>